<gene>
    <name evidence="1" type="ORF">GOBAR_AA34088</name>
</gene>
<evidence type="ECO:0000313" key="1">
    <source>
        <dbReference type="EMBL" id="PPR86603.1"/>
    </source>
</evidence>
<protein>
    <submittedName>
        <fullName evidence="1">Uncharacterized protein</fullName>
    </submittedName>
</protein>
<evidence type="ECO:0000313" key="2">
    <source>
        <dbReference type="Proteomes" id="UP000239757"/>
    </source>
</evidence>
<dbReference type="OrthoDB" id="1094981at2759"/>
<dbReference type="Proteomes" id="UP000239757">
    <property type="component" value="Unassembled WGS sequence"/>
</dbReference>
<proteinExistence type="predicted"/>
<accession>A0A2P5W693</accession>
<sequence length="82" mass="9601">MLKIDELDEWRSHVKEKPRIHNAKLKRLHDELKDERNHFKVGDQVLLDETVLKCFPYGTVERERGVSTLPTTVTCKSEVSRA</sequence>
<name>A0A2P5W693_GOSBA</name>
<reference evidence="1 2" key="1">
    <citation type="submission" date="2015-01" db="EMBL/GenBank/DDBJ databases">
        <title>Genome of allotetraploid Gossypium barbadense reveals genomic plasticity and fiber elongation in cotton evolution.</title>
        <authorList>
            <person name="Chen X."/>
            <person name="Liu X."/>
            <person name="Zhao B."/>
            <person name="Zheng H."/>
            <person name="Hu Y."/>
            <person name="Lu G."/>
            <person name="Yang C."/>
            <person name="Chen J."/>
            <person name="Shan C."/>
            <person name="Zhang L."/>
            <person name="Zhou Y."/>
            <person name="Wang L."/>
            <person name="Guo W."/>
            <person name="Bai Y."/>
            <person name="Ruan J."/>
            <person name="Shangguan X."/>
            <person name="Mao Y."/>
            <person name="Jiang J."/>
            <person name="Zhu Y."/>
            <person name="Lei J."/>
            <person name="Kang H."/>
            <person name="Chen S."/>
            <person name="He X."/>
            <person name="Wang R."/>
            <person name="Wang Y."/>
            <person name="Chen J."/>
            <person name="Wang L."/>
            <person name="Yu S."/>
            <person name="Wang B."/>
            <person name="Wei J."/>
            <person name="Song S."/>
            <person name="Lu X."/>
            <person name="Gao Z."/>
            <person name="Gu W."/>
            <person name="Deng X."/>
            <person name="Ma D."/>
            <person name="Wang S."/>
            <person name="Liang W."/>
            <person name="Fang L."/>
            <person name="Cai C."/>
            <person name="Zhu X."/>
            <person name="Zhou B."/>
            <person name="Zhang Y."/>
            <person name="Chen Z."/>
            <person name="Xu S."/>
            <person name="Zhu R."/>
            <person name="Wang S."/>
            <person name="Zhang T."/>
            <person name="Zhao G."/>
        </authorList>
    </citation>
    <scope>NUCLEOTIDE SEQUENCE [LARGE SCALE GENOMIC DNA]</scope>
    <source>
        <strain evidence="2">cv. Xinhai21</strain>
        <tissue evidence="1">Leaf</tissue>
    </source>
</reference>
<dbReference type="AlphaFoldDB" id="A0A2P5W693"/>
<dbReference type="EMBL" id="KZ668927">
    <property type="protein sequence ID" value="PPR86603.1"/>
    <property type="molecule type" value="Genomic_DNA"/>
</dbReference>
<organism evidence="1 2">
    <name type="scientific">Gossypium barbadense</name>
    <name type="common">Sea Island cotton</name>
    <name type="synonym">Hibiscus barbadensis</name>
    <dbReference type="NCBI Taxonomy" id="3634"/>
    <lineage>
        <taxon>Eukaryota</taxon>
        <taxon>Viridiplantae</taxon>
        <taxon>Streptophyta</taxon>
        <taxon>Embryophyta</taxon>
        <taxon>Tracheophyta</taxon>
        <taxon>Spermatophyta</taxon>
        <taxon>Magnoliopsida</taxon>
        <taxon>eudicotyledons</taxon>
        <taxon>Gunneridae</taxon>
        <taxon>Pentapetalae</taxon>
        <taxon>rosids</taxon>
        <taxon>malvids</taxon>
        <taxon>Malvales</taxon>
        <taxon>Malvaceae</taxon>
        <taxon>Malvoideae</taxon>
        <taxon>Gossypium</taxon>
    </lineage>
</organism>